<dbReference type="PROSITE" id="PS50109">
    <property type="entry name" value="HIS_KIN"/>
    <property type="match status" value="2"/>
</dbReference>
<accession>A0A427YTW9</accession>
<evidence type="ECO:0000313" key="7">
    <source>
        <dbReference type="Proteomes" id="UP000279259"/>
    </source>
</evidence>
<feature type="compositionally biased region" description="Low complexity" evidence="3">
    <location>
        <begin position="1457"/>
        <end position="1475"/>
    </location>
</feature>
<dbReference type="PROSITE" id="PS50110">
    <property type="entry name" value="RESPONSE_REGULATORY"/>
    <property type="match status" value="2"/>
</dbReference>
<dbReference type="OrthoDB" id="60033at2759"/>
<dbReference type="InterPro" id="IPR003594">
    <property type="entry name" value="HATPase_dom"/>
</dbReference>
<dbReference type="InterPro" id="IPR001789">
    <property type="entry name" value="Sig_transdc_resp-reg_receiver"/>
</dbReference>
<dbReference type="Pfam" id="PF02518">
    <property type="entry name" value="HATPase_c"/>
    <property type="match status" value="2"/>
</dbReference>
<dbReference type="CDD" id="cd00082">
    <property type="entry name" value="HisKA"/>
    <property type="match status" value="2"/>
</dbReference>
<feature type="domain" description="Histidine kinase" evidence="4">
    <location>
        <begin position="1166"/>
        <end position="1439"/>
    </location>
</feature>
<dbReference type="SUPFAM" id="SSF52172">
    <property type="entry name" value="CheY-like"/>
    <property type="match status" value="2"/>
</dbReference>
<evidence type="ECO:0000256" key="3">
    <source>
        <dbReference type="SAM" id="MobiDB-lite"/>
    </source>
</evidence>
<dbReference type="Pfam" id="PF00072">
    <property type="entry name" value="Response_reg"/>
    <property type="match status" value="2"/>
</dbReference>
<feature type="region of interest" description="Disordered" evidence="3">
    <location>
        <begin position="156"/>
        <end position="234"/>
    </location>
</feature>
<feature type="domain" description="Histidine kinase" evidence="4">
    <location>
        <begin position="614"/>
        <end position="834"/>
    </location>
</feature>
<dbReference type="InterPro" id="IPR036097">
    <property type="entry name" value="HisK_dim/P_sf"/>
</dbReference>
<reference evidence="6 7" key="1">
    <citation type="submission" date="2018-11" db="EMBL/GenBank/DDBJ databases">
        <title>Genome sequence of Saitozyma podzolica DSM 27192.</title>
        <authorList>
            <person name="Aliyu H."/>
            <person name="Gorte O."/>
            <person name="Ochsenreither K."/>
        </authorList>
    </citation>
    <scope>NUCLEOTIDE SEQUENCE [LARGE SCALE GENOMIC DNA]</scope>
    <source>
        <strain evidence="6 7">DSM 27192</strain>
    </source>
</reference>
<dbReference type="PRINTS" id="PR00344">
    <property type="entry name" value="BCTRLSENSOR"/>
</dbReference>
<dbReference type="Gene3D" id="3.40.50.2300">
    <property type="match status" value="2"/>
</dbReference>
<feature type="modified residue" description="4-aspartylphosphate" evidence="2">
    <location>
        <position position="1567"/>
    </location>
</feature>
<evidence type="ECO:0000256" key="2">
    <source>
        <dbReference type="PROSITE-ProRule" id="PRU00169"/>
    </source>
</evidence>
<dbReference type="SUPFAM" id="SSF47384">
    <property type="entry name" value="Homodimeric domain of signal transducing histidine kinase"/>
    <property type="match status" value="2"/>
</dbReference>
<dbReference type="InterPro" id="IPR011006">
    <property type="entry name" value="CheY-like_superfamily"/>
</dbReference>
<feature type="modified residue" description="4-aspartylphosphate" evidence="2">
    <location>
        <position position="943"/>
    </location>
</feature>
<evidence type="ECO:0000259" key="5">
    <source>
        <dbReference type="PROSITE" id="PS50110"/>
    </source>
</evidence>
<evidence type="ECO:0000256" key="1">
    <source>
        <dbReference type="ARBA" id="ARBA00022553"/>
    </source>
</evidence>
<comment type="caution">
    <text evidence="6">The sequence shown here is derived from an EMBL/GenBank/DDBJ whole genome shotgun (WGS) entry which is preliminary data.</text>
</comment>
<feature type="region of interest" description="Disordered" evidence="3">
    <location>
        <begin position="1446"/>
        <end position="1475"/>
    </location>
</feature>
<dbReference type="InterPro" id="IPR003661">
    <property type="entry name" value="HisK_dim/P_dom"/>
</dbReference>
<dbReference type="Proteomes" id="UP000279259">
    <property type="component" value="Unassembled WGS sequence"/>
</dbReference>
<dbReference type="STRING" id="1890683.A0A427YTW9"/>
<dbReference type="SUPFAM" id="SSF55785">
    <property type="entry name" value="PYP-like sensor domain (PAS domain)"/>
    <property type="match status" value="1"/>
</dbReference>
<feature type="compositionally biased region" description="Low complexity" evidence="3">
    <location>
        <begin position="203"/>
        <end position="212"/>
    </location>
</feature>
<dbReference type="InterPro" id="IPR036890">
    <property type="entry name" value="HATPase_C_sf"/>
</dbReference>
<dbReference type="SMART" id="SM00448">
    <property type="entry name" value="REC"/>
    <property type="match status" value="2"/>
</dbReference>
<organism evidence="6 7">
    <name type="scientific">Saitozyma podzolica</name>
    <dbReference type="NCBI Taxonomy" id="1890683"/>
    <lineage>
        <taxon>Eukaryota</taxon>
        <taxon>Fungi</taxon>
        <taxon>Dikarya</taxon>
        <taxon>Basidiomycota</taxon>
        <taxon>Agaricomycotina</taxon>
        <taxon>Tremellomycetes</taxon>
        <taxon>Tremellales</taxon>
        <taxon>Trimorphomycetaceae</taxon>
        <taxon>Saitozyma</taxon>
    </lineage>
</organism>
<name>A0A427YTW9_9TREE</name>
<feature type="domain" description="Response regulatory" evidence="5">
    <location>
        <begin position="1505"/>
        <end position="1637"/>
    </location>
</feature>
<dbReference type="PANTHER" id="PTHR43547:SF2">
    <property type="entry name" value="HYBRID SIGNAL TRANSDUCTION HISTIDINE KINASE C"/>
    <property type="match status" value="1"/>
</dbReference>
<dbReference type="SUPFAM" id="SSF55874">
    <property type="entry name" value="ATPase domain of HSP90 chaperone/DNA topoisomerase II/histidine kinase"/>
    <property type="match status" value="2"/>
</dbReference>
<dbReference type="EMBL" id="RSCD01000002">
    <property type="protein sequence ID" value="RSH94537.1"/>
    <property type="molecule type" value="Genomic_DNA"/>
</dbReference>
<dbReference type="Gene3D" id="3.30.450.20">
    <property type="entry name" value="PAS domain"/>
    <property type="match status" value="1"/>
</dbReference>
<dbReference type="SMART" id="SM00387">
    <property type="entry name" value="HATPase_c"/>
    <property type="match status" value="2"/>
</dbReference>
<feature type="compositionally biased region" description="Polar residues" evidence="3">
    <location>
        <begin position="166"/>
        <end position="176"/>
    </location>
</feature>
<dbReference type="Gene3D" id="3.30.565.10">
    <property type="entry name" value="Histidine kinase-like ATPase, C-terminal domain"/>
    <property type="match status" value="2"/>
</dbReference>
<dbReference type="CDD" id="cd17546">
    <property type="entry name" value="REC_hyHK_CKI1_RcsC-like"/>
    <property type="match status" value="1"/>
</dbReference>
<dbReference type="SMART" id="SM00388">
    <property type="entry name" value="HisKA"/>
    <property type="match status" value="2"/>
</dbReference>
<dbReference type="Pfam" id="PF00512">
    <property type="entry name" value="HisKA"/>
    <property type="match status" value="1"/>
</dbReference>
<dbReference type="InterPro" id="IPR005467">
    <property type="entry name" value="His_kinase_dom"/>
</dbReference>
<evidence type="ECO:0000259" key="4">
    <source>
        <dbReference type="PROSITE" id="PS50109"/>
    </source>
</evidence>
<gene>
    <name evidence="6" type="ORF">EHS25_004341</name>
</gene>
<keyword evidence="7" id="KW-1185">Reference proteome</keyword>
<dbReference type="InterPro" id="IPR004358">
    <property type="entry name" value="Sig_transdc_His_kin-like_C"/>
</dbReference>
<dbReference type="GO" id="GO:0000155">
    <property type="term" value="F:phosphorelay sensor kinase activity"/>
    <property type="evidence" value="ECO:0007669"/>
    <property type="project" value="InterPro"/>
</dbReference>
<proteinExistence type="predicted"/>
<feature type="domain" description="Response regulatory" evidence="5">
    <location>
        <begin position="895"/>
        <end position="1010"/>
    </location>
</feature>
<dbReference type="FunFam" id="3.40.50.2300:FF:000307">
    <property type="entry name" value="Receptor-like histidine kinase BpdS"/>
    <property type="match status" value="1"/>
</dbReference>
<sequence length="1650" mass="180639">MTSKYGDVIDLAAVPTSYLEAYPSPAFVLVIPVSSGARPRLISRDTDITVRHYEDTSPLSGPSTRRTNPLVWANEKWLQLTEGRPLEDCVEWITQDQLQSWAEGDEASGVPADATFRLQLRSSPIMLNLARTVVPLSPPSSTHAFCVITSQQDRVSTPSDHLVQDQGRSSTASTGSYFADPRTSLSTDVGPSVSEAGTGAGTAGADLASTGSFGVGRSSRAKSKRRIRPSEHQAATQELMHAAAEECWRRVEEIDWESTSLGPRSNWSEVVDPILSIVFQSKTQDTVWLGDDLRLIYNVPYAALVDHPRSFGRPAKESWGPIWEYLEPLLEQVRRGISVYRDNDLLLFERFGPEGNFMERFMGIFNQSIDTTETILAERRLGTVRELSEHMLVARTTREYFSSLGQVLSENRTDVPFFLCYSVDQQGQSGSQVSVEVTLETSVGVPENHPSAPSKMTISVPARSRAQFGSNADRMSSPTLSAISALSSGSGRIYHSAEGSSWPILKALATRQCVIVDDCRDLIRGYPVRQWDRLPNAAIVVPICGDTSLDIPEAVMILGLNARRPFDADYDNWVHVIRAHLASSLTSVKANEAESKRLEDNARMEKAKSSWFRGAAHDLRSPLTLISGPLDDVLDSTLSPNQRSALTTAKRNVDRLMRLVNALMDFSRLEAGRVEGRFVPTDLGAFVSELAAVFRPAVERMKIDYIVEIQSNDKLVYIDPTLFETVVSNLIGNALKYTESGSITVRLTYDEFAKVSVIDTGVGIPREELGNVSEWFHRASTAIHSGTQGTGLGLALAKELLHLHDGELLVSSKTAAENDGTHGSAFTAQIPLTPKIITTEPDAAQQFGAYGKAVATEALRWVRDPDADSSSDAASESQAGSSRLSDGLMFEKTDTILLVDDNMDMREYIKKIFSSYCKVIEATNGEEALEIAIQSCPDLIMSDFMMPKMNGLELLTALREDERTKIIPFIMLSAVTGDDARVDALIMGAEDYLPKPFKPKELLARGHLHLQVGKKRAKLEKLYAEREMEIALLSDYCPSGIMRADAQGAITYVNRAWRDCAGLVNDEDPNKWIHLVEGATMNRMLVEWKQFLEGDATDIRMSWKWTSTGKTVSGIFVRLDLVSPGMSGILGCLNDISYEEERLLDAEKRRIEAEESRHQQELLIDLTSHEIRTPVSAILQCSSLVKENVVALHSQLKWAGAGGFKPTKELLDDLEEDIEALESIYQCGLVQERIAGDVLSLARIQLDMLSLHAIETDLRKEARKVIGVFASEAKMKKIDLVVDFGETIDMSKITTIDTDPVRLGQVVTNLISNAIRFTATSDVRKITVRYDVSFLPPSDDTCALPSSIGLPADLPVKQDTPLWLFVSVRDTGPGLGPKELAMLFKRFSQGNKMIHTRYGGSGLGLFICRKITELLGGRIEVQSQLGQGSVFRFFVKTSAVASPTAISVSSPADRESPTPTSIATTAATPSPSLTAASATSSATSISASDIVTTGSPPPDGIADLHILIVEDNIINQTVLKRQITKAGLTCDVANNGLEALSLINEADRQARRGGAGARKPYDVVLMDLEMPVMDGLTAIKEIRAAEEAGTLRRNMVIALTGNARQGQIDQALAAGMDDVVIKPYVLSNLLKKIKALSARKADLERARASP</sequence>
<dbReference type="Gene3D" id="1.10.287.130">
    <property type="match status" value="2"/>
</dbReference>
<dbReference type="PANTHER" id="PTHR43547">
    <property type="entry name" value="TWO-COMPONENT HISTIDINE KINASE"/>
    <property type="match status" value="1"/>
</dbReference>
<evidence type="ECO:0000313" key="6">
    <source>
        <dbReference type="EMBL" id="RSH94537.1"/>
    </source>
</evidence>
<dbReference type="InterPro" id="IPR035965">
    <property type="entry name" value="PAS-like_dom_sf"/>
</dbReference>
<protein>
    <submittedName>
        <fullName evidence="6">Uncharacterized protein</fullName>
    </submittedName>
</protein>
<keyword evidence="1 2" id="KW-0597">Phosphoprotein</keyword>